<evidence type="ECO:0000259" key="18">
    <source>
        <dbReference type="PROSITE" id="PS50113"/>
    </source>
</evidence>
<dbReference type="InterPro" id="IPR004358">
    <property type="entry name" value="Sig_transdc_His_kin-like_C"/>
</dbReference>
<dbReference type="SUPFAM" id="SSF47226">
    <property type="entry name" value="Histidine-containing phosphotransfer domain, HPT domain"/>
    <property type="match status" value="1"/>
</dbReference>
<dbReference type="CDD" id="cd00130">
    <property type="entry name" value="PAS"/>
    <property type="match status" value="3"/>
</dbReference>
<dbReference type="InterPro" id="IPR036890">
    <property type="entry name" value="HATPase_C_sf"/>
</dbReference>
<evidence type="ECO:0000259" key="15">
    <source>
        <dbReference type="PROSITE" id="PS50109"/>
    </source>
</evidence>
<keyword evidence="6 14" id="KW-0597">Phosphoprotein</keyword>
<feature type="modified residue" description="Phosphohistidine" evidence="13">
    <location>
        <position position="951"/>
    </location>
</feature>
<evidence type="ECO:0000256" key="14">
    <source>
        <dbReference type="PROSITE-ProRule" id="PRU00169"/>
    </source>
</evidence>
<organism evidence="20 21">
    <name type="scientific">Flavobacterium supellecticarium</name>
    <dbReference type="NCBI Taxonomy" id="2565924"/>
    <lineage>
        <taxon>Bacteria</taxon>
        <taxon>Pseudomonadati</taxon>
        <taxon>Bacteroidota</taxon>
        <taxon>Flavobacteriia</taxon>
        <taxon>Flavobacteriales</taxon>
        <taxon>Flavobacteriaceae</taxon>
        <taxon>Flavobacterium</taxon>
    </lineage>
</organism>
<dbReference type="PRINTS" id="PR00344">
    <property type="entry name" value="BCTRLSENSOR"/>
</dbReference>
<dbReference type="PANTHER" id="PTHR43047:SF64">
    <property type="entry name" value="HISTIDINE KINASE CONTAINING CHEY-HOMOLOGOUS RECEIVER DOMAIN AND PAS DOMAIN-RELATED"/>
    <property type="match status" value="1"/>
</dbReference>
<dbReference type="InterPro" id="IPR013767">
    <property type="entry name" value="PAS_fold"/>
</dbReference>
<dbReference type="Pfam" id="PF00512">
    <property type="entry name" value="HisKA"/>
    <property type="match status" value="1"/>
</dbReference>
<dbReference type="PROSITE" id="PS50113">
    <property type="entry name" value="PAC"/>
    <property type="match status" value="2"/>
</dbReference>
<feature type="domain" description="PAC" evidence="18">
    <location>
        <begin position="331"/>
        <end position="381"/>
    </location>
</feature>
<evidence type="ECO:0000256" key="10">
    <source>
        <dbReference type="ARBA" id="ARBA00022840"/>
    </source>
</evidence>
<evidence type="ECO:0000256" key="1">
    <source>
        <dbReference type="ARBA" id="ARBA00000085"/>
    </source>
</evidence>
<dbReference type="CDD" id="cd17546">
    <property type="entry name" value="REC_hyHK_CKI1_RcsC-like"/>
    <property type="match status" value="1"/>
</dbReference>
<dbReference type="InterPro" id="IPR036097">
    <property type="entry name" value="HisK_dim/P_sf"/>
</dbReference>
<accession>A0A4S4A2Q4</accession>
<evidence type="ECO:0000313" key="21">
    <source>
        <dbReference type="Proteomes" id="UP000307507"/>
    </source>
</evidence>
<dbReference type="SMART" id="SM00091">
    <property type="entry name" value="PAS"/>
    <property type="match status" value="3"/>
</dbReference>
<dbReference type="SMART" id="SM00387">
    <property type="entry name" value="HATPase_c"/>
    <property type="match status" value="1"/>
</dbReference>
<sequence length="1009" mass="115077">MTYHKLLQRQINKYLPKALQHDNDLNDFLAVIDATYRSSEKEKNIMHHAFQESEREYNEVHDSLKKEYELKKRSIDNLYDSLQQINETPIAISDQEKNDLLFISGYLSEQINKRKASEESLNHTIQLLKTLLANLQSGIMVEDKNRNILFANQLFCDFFALGRTPDDLIGADCKAIVAERSHLFKDPVLFKKRFETVFKNKMMVTNEIMETADGHFFERDHIPILVNGALMGHLWKYTDVTERENALSLIEESEARNRLIMNASLNAIITIDSKGKITFWNRQAEKMFGWSQLEVRGKNLAETIIPERYVIRHNEGLKRYLETGEGPVLNKRIELSGLNRAGNEFPIELSILPIEHNGKKFFCAFIQDISERKKAENSLKAQEEKYRNIIANMNMGLIEVDRDENILYANQGFLSISGYELDEILGKYAPDLFMFEEHLELVKTKRKLREKGISNLFQIPVKNKKGEKRWWAISGGPNYDDNGQWIGSIGIHLDITEQKRLEIALKDQKIKAQQASKSKEAFLAQMSHEIRTPLNAIVGFLRELGKQQLTSTQRDYINNSEIASKHLLAIINNVLDISKIEAGEMTLENTDFVLENTIGNVITVLSPKAQEKGLTVTKNVAPEVSKVLKGDELRLEQILFNLLGNAIKFTASGAISINCVLENEETGWQKIKISVQDTGIGMDAGYMKNIFKKFSQEDKAMTTKKYGGTGLGMFITKELVELMKGRIEIESEKGNGTTFHVYLKLEEGNPEKIQTAGRKMEPGSLKDVSVLLVEDNILNRMVAQNSLKYYNCQVEEAENGLKALEILKQRKFDIILMDIQMPEMNGIEATLAIRNELKLNTPIIALTANAFKTEIDRCYAAGMNDYVTKPFDEALLVGLIAKYTVQNRMIAPEVPELKLYDLDMLRELSGNSSDFVREVVHVFRTQVTELIDCGEKAMENGNFSELGKLIHKIRPSVESLKINSIAEDLKSLEQKTKESQEDPSRVALYLFVKEKLETVVAQLQKYELD</sequence>
<keyword evidence="7" id="KW-0808">Transferase</keyword>
<dbReference type="InterPro" id="IPR011006">
    <property type="entry name" value="CheY-like_superfamily"/>
</dbReference>
<keyword evidence="4" id="KW-1003">Cell membrane</keyword>
<evidence type="ECO:0000256" key="8">
    <source>
        <dbReference type="ARBA" id="ARBA00022692"/>
    </source>
</evidence>
<dbReference type="InterPro" id="IPR005467">
    <property type="entry name" value="His_kinase_dom"/>
</dbReference>
<dbReference type="NCBIfam" id="TIGR00229">
    <property type="entry name" value="sensory_box"/>
    <property type="match status" value="2"/>
</dbReference>
<dbReference type="Pfam" id="PF00989">
    <property type="entry name" value="PAS"/>
    <property type="match status" value="2"/>
</dbReference>
<dbReference type="PROSITE" id="PS50112">
    <property type="entry name" value="PAS"/>
    <property type="match status" value="2"/>
</dbReference>
<feature type="modified residue" description="4-aspartylphosphate" evidence="14">
    <location>
        <position position="818"/>
    </location>
</feature>
<dbReference type="InterPro" id="IPR001789">
    <property type="entry name" value="Sig_transdc_resp-reg_receiver"/>
</dbReference>
<dbReference type="CDD" id="cd16922">
    <property type="entry name" value="HATPase_EvgS-ArcB-TorS-like"/>
    <property type="match status" value="1"/>
</dbReference>
<evidence type="ECO:0000256" key="2">
    <source>
        <dbReference type="ARBA" id="ARBA00004429"/>
    </source>
</evidence>
<keyword evidence="8" id="KW-0812">Transmembrane</keyword>
<evidence type="ECO:0000256" key="5">
    <source>
        <dbReference type="ARBA" id="ARBA00022519"/>
    </source>
</evidence>
<dbReference type="InterPro" id="IPR001610">
    <property type="entry name" value="PAC"/>
</dbReference>
<dbReference type="Pfam" id="PF02518">
    <property type="entry name" value="HATPase_c"/>
    <property type="match status" value="1"/>
</dbReference>
<dbReference type="FunFam" id="3.30.565.10:FF:000010">
    <property type="entry name" value="Sensor histidine kinase RcsC"/>
    <property type="match status" value="1"/>
</dbReference>
<keyword evidence="11" id="KW-1133">Transmembrane helix</keyword>
<keyword evidence="5" id="KW-0997">Cell inner membrane</keyword>
<evidence type="ECO:0000256" key="11">
    <source>
        <dbReference type="ARBA" id="ARBA00022989"/>
    </source>
</evidence>
<evidence type="ECO:0000259" key="16">
    <source>
        <dbReference type="PROSITE" id="PS50110"/>
    </source>
</evidence>
<dbReference type="SUPFAM" id="SSF47384">
    <property type="entry name" value="Homodimeric domain of signal transducing histidine kinase"/>
    <property type="match status" value="1"/>
</dbReference>
<evidence type="ECO:0000256" key="3">
    <source>
        <dbReference type="ARBA" id="ARBA00012438"/>
    </source>
</evidence>
<dbReference type="SMART" id="SM00388">
    <property type="entry name" value="HisKA"/>
    <property type="match status" value="1"/>
</dbReference>
<evidence type="ECO:0000256" key="12">
    <source>
        <dbReference type="ARBA" id="ARBA00023136"/>
    </source>
</evidence>
<dbReference type="Gene3D" id="1.20.120.160">
    <property type="entry name" value="HPT domain"/>
    <property type="match status" value="1"/>
</dbReference>
<comment type="caution">
    <text evidence="20">The sequence shown here is derived from an EMBL/GenBank/DDBJ whole genome shotgun (WGS) entry which is preliminary data.</text>
</comment>
<evidence type="ECO:0000259" key="19">
    <source>
        <dbReference type="PROSITE" id="PS50894"/>
    </source>
</evidence>
<dbReference type="SUPFAM" id="SSF55785">
    <property type="entry name" value="PYP-like sensor domain (PAS domain)"/>
    <property type="match status" value="3"/>
</dbReference>
<dbReference type="PROSITE" id="PS50109">
    <property type="entry name" value="HIS_KIN"/>
    <property type="match status" value="1"/>
</dbReference>
<dbReference type="InterPro" id="IPR000014">
    <property type="entry name" value="PAS"/>
</dbReference>
<evidence type="ECO:0000259" key="17">
    <source>
        <dbReference type="PROSITE" id="PS50112"/>
    </source>
</evidence>
<dbReference type="Gene3D" id="3.30.565.10">
    <property type="entry name" value="Histidine kinase-like ATPase, C-terminal domain"/>
    <property type="match status" value="1"/>
</dbReference>
<dbReference type="InterPro" id="IPR000700">
    <property type="entry name" value="PAS-assoc_C"/>
</dbReference>
<evidence type="ECO:0000313" key="20">
    <source>
        <dbReference type="EMBL" id="THF52661.1"/>
    </source>
</evidence>
<reference evidence="20 21" key="1">
    <citation type="submission" date="2019-04" db="EMBL/GenBank/DDBJ databases">
        <title>Flavobacterium sp. nov. isolated from construction timber.</title>
        <authorList>
            <person name="Lin S.-Y."/>
            <person name="Chang C.-T."/>
            <person name="Young C.-C."/>
        </authorList>
    </citation>
    <scope>NUCLEOTIDE SEQUENCE [LARGE SCALE GENOMIC DNA]</scope>
    <source>
        <strain evidence="20 21">CC-CTC003</strain>
    </source>
</reference>
<feature type="domain" description="Histidine kinase" evidence="15">
    <location>
        <begin position="525"/>
        <end position="747"/>
    </location>
</feature>
<dbReference type="InterPro" id="IPR008207">
    <property type="entry name" value="Sig_transdc_His_kin_Hpt_dom"/>
</dbReference>
<dbReference type="SMART" id="SM00448">
    <property type="entry name" value="REC"/>
    <property type="match status" value="1"/>
</dbReference>
<feature type="domain" description="PAS" evidence="17">
    <location>
        <begin position="382"/>
        <end position="452"/>
    </location>
</feature>
<dbReference type="CDD" id="cd00082">
    <property type="entry name" value="HisKA"/>
    <property type="match status" value="1"/>
</dbReference>
<evidence type="ECO:0000256" key="13">
    <source>
        <dbReference type="PROSITE-ProRule" id="PRU00110"/>
    </source>
</evidence>
<dbReference type="Gene3D" id="3.40.50.2300">
    <property type="match status" value="1"/>
</dbReference>
<evidence type="ECO:0000256" key="4">
    <source>
        <dbReference type="ARBA" id="ARBA00022475"/>
    </source>
</evidence>
<dbReference type="OrthoDB" id="9811889at2"/>
<comment type="catalytic activity">
    <reaction evidence="1">
        <text>ATP + protein L-histidine = ADP + protein N-phospho-L-histidine.</text>
        <dbReference type="EC" id="2.7.13.3"/>
    </reaction>
</comment>
<dbReference type="PROSITE" id="PS50110">
    <property type="entry name" value="RESPONSE_REGULATORY"/>
    <property type="match status" value="1"/>
</dbReference>
<feature type="domain" description="PAS" evidence="17">
    <location>
        <begin position="253"/>
        <end position="324"/>
    </location>
</feature>
<keyword evidence="10" id="KW-0547">Nucleotide-binding</keyword>
<dbReference type="PROSITE" id="PS50894">
    <property type="entry name" value="HPT"/>
    <property type="match status" value="1"/>
</dbReference>
<feature type="domain" description="PAC" evidence="18">
    <location>
        <begin position="455"/>
        <end position="507"/>
    </location>
</feature>
<evidence type="ECO:0000256" key="6">
    <source>
        <dbReference type="ARBA" id="ARBA00022553"/>
    </source>
</evidence>
<keyword evidence="10" id="KW-0067">ATP-binding</keyword>
<dbReference type="Pfam" id="PF00072">
    <property type="entry name" value="Response_reg"/>
    <property type="match status" value="1"/>
</dbReference>
<dbReference type="PANTHER" id="PTHR43047">
    <property type="entry name" value="TWO-COMPONENT HISTIDINE PROTEIN KINASE"/>
    <property type="match status" value="1"/>
</dbReference>
<dbReference type="Pfam" id="PF13188">
    <property type="entry name" value="PAS_8"/>
    <property type="match status" value="1"/>
</dbReference>
<keyword evidence="21" id="KW-1185">Reference proteome</keyword>
<dbReference type="GO" id="GO:0000155">
    <property type="term" value="F:phosphorelay sensor kinase activity"/>
    <property type="evidence" value="ECO:0007669"/>
    <property type="project" value="InterPro"/>
</dbReference>
<keyword evidence="9" id="KW-0418">Kinase</keyword>
<feature type="domain" description="HPt" evidence="19">
    <location>
        <begin position="912"/>
        <end position="1006"/>
    </location>
</feature>
<comment type="subcellular location">
    <subcellularLocation>
        <location evidence="2">Cell inner membrane</location>
        <topology evidence="2">Multi-pass membrane protein</topology>
    </subcellularLocation>
</comment>
<dbReference type="InterPro" id="IPR035965">
    <property type="entry name" value="PAS-like_dom_sf"/>
</dbReference>
<protein>
    <recommendedName>
        <fullName evidence="3">histidine kinase</fullName>
        <ecNumber evidence="3">2.7.13.3</ecNumber>
    </recommendedName>
</protein>
<dbReference type="SUPFAM" id="SSF55874">
    <property type="entry name" value="ATPase domain of HSP90 chaperone/DNA topoisomerase II/histidine kinase"/>
    <property type="match status" value="1"/>
</dbReference>
<proteinExistence type="predicted"/>
<dbReference type="RefSeq" id="WP_136401186.1">
    <property type="nucleotide sequence ID" value="NZ_SSNZ01000001.1"/>
</dbReference>
<dbReference type="AlphaFoldDB" id="A0A4S4A2Q4"/>
<evidence type="ECO:0000256" key="9">
    <source>
        <dbReference type="ARBA" id="ARBA00022777"/>
    </source>
</evidence>
<keyword evidence="12" id="KW-0472">Membrane</keyword>
<dbReference type="EMBL" id="SSNZ01000001">
    <property type="protein sequence ID" value="THF52661.1"/>
    <property type="molecule type" value="Genomic_DNA"/>
</dbReference>
<dbReference type="Gene3D" id="3.30.450.20">
    <property type="entry name" value="PAS domain"/>
    <property type="match status" value="3"/>
</dbReference>
<dbReference type="Gene3D" id="1.10.287.130">
    <property type="match status" value="1"/>
</dbReference>
<feature type="domain" description="Response regulatory" evidence="16">
    <location>
        <begin position="769"/>
        <end position="884"/>
    </location>
</feature>
<dbReference type="EC" id="2.7.13.3" evidence="3"/>
<dbReference type="SMART" id="SM00086">
    <property type="entry name" value="PAC"/>
    <property type="match status" value="2"/>
</dbReference>
<dbReference type="GO" id="GO:0005886">
    <property type="term" value="C:plasma membrane"/>
    <property type="evidence" value="ECO:0007669"/>
    <property type="project" value="UniProtKB-SubCell"/>
</dbReference>
<dbReference type="InterPro" id="IPR036641">
    <property type="entry name" value="HPT_dom_sf"/>
</dbReference>
<name>A0A4S4A2Q4_9FLAO</name>
<dbReference type="InterPro" id="IPR003661">
    <property type="entry name" value="HisK_dim/P_dom"/>
</dbReference>
<dbReference type="Proteomes" id="UP000307507">
    <property type="component" value="Unassembled WGS sequence"/>
</dbReference>
<gene>
    <name evidence="20" type="ORF">E6C50_00150</name>
</gene>
<dbReference type="InterPro" id="IPR003594">
    <property type="entry name" value="HATPase_dom"/>
</dbReference>
<dbReference type="GO" id="GO:0006355">
    <property type="term" value="P:regulation of DNA-templated transcription"/>
    <property type="evidence" value="ECO:0007669"/>
    <property type="project" value="InterPro"/>
</dbReference>
<evidence type="ECO:0000256" key="7">
    <source>
        <dbReference type="ARBA" id="ARBA00022679"/>
    </source>
</evidence>
<dbReference type="SUPFAM" id="SSF52172">
    <property type="entry name" value="CheY-like"/>
    <property type="match status" value="1"/>
</dbReference>